<dbReference type="EMBL" id="CP130319">
    <property type="protein sequence ID" value="WNR46319.1"/>
    <property type="molecule type" value="Genomic_DNA"/>
</dbReference>
<dbReference type="GO" id="GO:0019301">
    <property type="term" value="P:rhamnose catabolic process"/>
    <property type="evidence" value="ECO:0007669"/>
    <property type="project" value="TreeGrafter"/>
</dbReference>
<protein>
    <submittedName>
        <fullName evidence="1">L-rhamnose mutarotase</fullName>
        <ecNumber evidence="1">5.1.3.32</ecNumber>
    </submittedName>
</protein>
<gene>
    <name evidence="1" type="ORF">MJB10_09575</name>
</gene>
<keyword evidence="1" id="KW-0413">Isomerase</keyword>
<dbReference type="SUPFAM" id="SSF54909">
    <property type="entry name" value="Dimeric alpha+beta barrel"/>
    <property type="match status" value="1"/>
</dbReference>
<dbReference type="KEGG" id="proo:MJB10_09575"/>
<organism evidence="1 2">
    <name type="scientific">Paenibacillus roseopurpureus</name>
    <dbReference type="NCBI Taxonomy" id="2918901"/>
    <lineage>
        <taxon>Bacteria</taxon>
        <taxon>Bacillati</taxon>
        <taxon>Bacillota</taxon>
        <taxon>Bacilli</taxon>
        <taxon>Bacillales</taxon>
        <taxon>Paenibacillaceae</taxon>
        <taxon>Paenibacillus</taxon>
    </lineage>
</organism>
<dbReference type="PANTHER" id="PTHR34389">
    <property type="entry name" value="L-RHAMNOSE MUTAROTASE"/>
    <property type="match status" value="1"/>
</dbReference>
<dbReference type="Proteomes" id="UP001304650">
    <property type="component" value="Chromosome"/>
</dbReference>
<dbReference type="AlphaFoldDB" id="A0AA96LS91"/>
<dbReference type="Gene3D" id="3.30.70.100">
    <property type="match status" value="1"/>
</dbReference>
<dbReference type="RefSeq" id="WP_314803997.1">
    <property type="nucleotide sequence ID" value="NZ_CP130319.1"/>
</dbReference>
<reference evidence="1" key="1">
    <citation type="submission" date="2022-02" db="EMBL/GenBank/DDBJ databases">
        <title>Paenibacillus sp. MBLB1832 Whole Genome Shotgun Sequencing.</title>
        <authorList>
            <person name="Hwang C.Y."/>
            <person name="Cho E.-S."/>
            <person name="Seo M.-J."/>
        </authorList>
    </citation>
    <scope>NUCLEOTIDE SEQUENCE</scope>
    <source>
        <strain evidence="1">MBLB1832</strain>
    </source>
</reference>
<accession>A0AA96LS91</accession>
<dbReference type="InterPro" id="IPR008000">
    <property type="entry name" value="Rham/fucose_mutarotase"/>
</dbReference>
<sequence length="111" mass="13051">MFPLTNSGKFAWTWTIREEDLEEYVSMHLAPWPEILEEHTKAGIRDYSIFQNGNQFFYCFLCDDLDAAFAYLAESEACNRWNAITSKMVVGSFDFREAVPIQPMREVFYLK</sequence>
<dbReference type="PANTHER" id="PTHR34389:SF2">
    <property type="entry name" value="L-RHAMNOSE MUTAROTASE"/>
    <property type="match status" value="1"/>
</dbReference>
<keyword evidence="2" id="KW-1185">Reference proteome</keyword>
<evidence type="ECO:0000313" key="2">
    <source>
        <dbReference type="Proteomes" id="UP001304650"/>
    </source>
</evidence>
<dbReference type="EC" id="5.1.3.32" evidence="1"/>
<dbReference type="InterPro" id="IPR011008">
    <property type="entry name" value="Dimeric_a/b-barrel"/>
</dbReference>
<dbReference type="Pfam" id="PF05336">
    <property type="entry name" value="rhaM"/>
    <property type="match status" value="1"/>
</dbReference>
<dbReference type="GO" id="GO:0062192">
    <property type="term" value="F:L-rhamnose mutarotase activity"/>
    <property type="evidence" value="ECO:0007669"/>
    <property type="project" value="UniProtKB-EC"/>
</dbReference>
<name>A0AA96LS91_9BACL</name>
<proteinExistence type="predicted"/>
<evidence type="ECO:0000313" key="1">
    <source>
        <dbReference type="EMBL" id="WNR46319.1"/>
    </source>
</evidence>